<gene>
    <name evidence="2" type="ORF">ODALV1_LOCUS27050</name>
</gene>
<dbReference type="EMBL" id="CAXLJM020000119">
    <property type="protein sequence ID" value="CAL8137719.1"/>
    <property type="molecule type" value="Genomic_DNA"/>
</dbReference>
<dbReference type="Proteomes" id="UP001642540">
    <property type="component" value="Unassembled WGS sequence"/>
</dbReference>
<organism evidence="2 3">
    <name type="scientific">Orchesella dallaii</name>
    <dbReference type="NCBI Taxonomy" id="48710"/>
    <lineage>
        <taxon>Eukaryota</taxon>
        <taxon>Metazoa</taxon>
        <taxon>Ecdysozoa</taxon>
        <taxon>Arthropoda</taxon>
        <taxon>Hexapoda</taxon>
        <taxon>Collembola</taxon>
        <taxon>Entomobryomorpha</taxon>
        <taxon>Entomobryoidea</taxon>
        <taxon>Orchesellidae</taxon>
        <taxon>Orchesellinae</taxon>
        <taxon>Orchesella</taxon>
    </lineage>
</organism>
<keyword evidence="3" id="KW-1185">Reference proteome</keyword>
<accession>A0ABP1RWM8</accession>
<dbReference type="SUPFAM" id="SSF81382">
    <property type="entry name" value="Skp1 dimerisation domain-like"/>
    <property type="match status" value="1"/>
</dbReference>
<evidence type="ECO:0000313" key="2">
    <source>
        <dbReference type="EMBL" id="CAL8137719.1"/>
    </source>
</evidence>
<protein>
    <recommendedName>
        <fullName evidence="1">SKP1 component dimerisation domain-containing protein</fullName>
    </recommendedName>
</protein>
<dbReference type="Pfam" id="PF01466">
    <property type="entry name" value="Skp1"/>
    <property type="match status" value="1"/>
</dbReference>
<feature type="domain" description="SKP1 component dimerisation" evidence="1">
    <location>
        <begin position="21"/>
        <end position="59"/>
    </location>
</feature>
<evidence type="ECO:0000313" key="3">
    <source>
        <dbReference type="Proteomes" id="UP001642540"/>
    </source>
</evidence>
<dbReference type="InterPro" id="IPR011333">
    <property type="entry name" value="SKP1/BTB/POZ_sf"/>
</dbReference>
<dbReference type="Gene3D" id="3.30.710.10">
    <property type="entry name" value="Potassium Channel Kv1.1, Chain A"/>
    <property type="match status" value="1"/>
</dbReference>
<dbReference type="InterPro" id="IPR016072">
    <property type="entry name" value="Skp1_comp_dimer"/>
</dbReference>
<proteinExistence type="predicted"/>
<comment type="caution">
    <text evidence="2">The sequence shown here is derived from an EMBL/GenBank/DDBJ whole genome shotgun (WGS) entry which is preliminary data.</text>
</comment>
<evidence type="ECO:0000259" key="1">
    <source>
        <dbReference type="Pfam" id="PF01466"/>
    </source>
</evidence>
<sequence>MLLAAYNWNIKGLYKIFTRLKAISNMTRGKTPSEMAEFFSVRTKFTPAQEELAEQENVWLHED</sequence>
<reference evidence="2 3" key="1">
    <citation type="submission" date="2024-08" db="EMBL/GenBank/DDBJ databases">
        <authorList>
            <person name="Cucini C."/>
            <person name="Frati F."/>
        </authorList>
    </citation>
    <scope>NUCLEOTIDE SEQUENCE [LARGE SCALE GENOMIC DNA]</scope>
</reference>
<dbReference type="InterPro" id="IPR036296">
    <property type="entry name" value="SKP1-like_dim_sf"/>
</dbReference>
<name>A0ABP1RWM8_9HEXA</name>